<proteinExistence type="predicted"/>
<dbReference type="Proteomes" id="UP001230188">
    <property type="component" value="Unassembled WGS sequence"/>
</dbReference>
<protein>
    <recommendedName>
        <fullName evidence="1">PPM-type phosphatase domain-containing protein</fullName>
    </recommendedName>
</protein>
<evidence type="ECO:0000259" key="1">
    <source>
        <dbReference type="PROSITE" id="PS51746"/>
    </source>
</evidence>
<reference evidence="2" key="1">
    <citation type="submission" date="2023-01" db="EMBL/GenBank/DDBJ databases">
        <title>Metagenome sequencing of chrysophaentin producing Chrysophaeum taylorii.</title>
        <authorList>
            <person name="Davison J."/>
            <person name="Bewley C."/>
        </authorList>
    </citation>
    <scope>NUCLEOTIDE SEQUENCE</scope>
    <source>
        <strain evidence="2">NIES-1699</strain>
    </source>
</reference>
<dbReference type="Pfam" id="PF00481">
    <property type="entry name" value="PP2C"/>
    <property type="match status" value="1"/>
</dbReference>
<evidence type="ECO:0000313" key="2">
    <source>
        <dbReference type="EMBL" id="KAJ8603466.1"/>
    </source>
</evidence>
<dbReference type="InterPro" id="IPR036457">
    <property type="entry name" value="PPM-type-like_dom_sf"/>
</dbReference>
<dbReference type="InterPro" id="IPR015655">
    <property type="entry name" value="PP2C"/>
</dbReference>
<keyword evidence="3" id="KW-1185">Reference proteome</keyword>
<dbReference type="PANTHER" id="PTHR47992">
    <property type="entry name" value="PROTEIN PHOSPHATASE"/>
    <property type="match status" value="1"/>
</dbReference>
<dbReference type="GO" id="GO:0004722">
    <property type="term" value="F:protein serine/threonine phosphatase activity"/>
    <property type="evidence" value="ECO:0007669"/>
    <property type="project" value="InterPro"/>
</dbReference>
<dbReference type="Gene3D" id="3.60.40.10">
    <property type="entry name" value="PPM-type phosphatase domain"/>
    <property type="match status" value="2"/>
</dbReference>
<accession>A0AAD7XLY0</accession>
<comment type="caution">
    <text evidence="2">The sequence shown here is derived from an EMBL/GenBank/DDBJ whole genome shotgun (WGS) entry which is preliminary data.</text>
</comment>
<gene>
    <name evidence="2" type="ORF">CTAYLR_005094</name>
</gene>
<dbReference type="AlphaFoldDB" id="A0AAD7XLY0"/>
<dbReference type="EMBL" id="JAQMWT010000350">
    <property type="protein sequence ID" value="KAJ8603466.1"/>
    <property type="molecule type" value="Genomic_DNA"/>
</dbReference>
<dbReference type="PROSITE" id="PS51746">
    <property type="entry name" value="PPM_2"/>
    <property type="match status" value="1"/>
</dbReference>
<dbReference type="InterPro" id="IPR001932">
    <property type="entry name" value="PPM-type_phosphatase-like_dom"/>
</dbReference>
<organism evidence="2 3">
    <name type="scientific">Chrysophaeum taylorii</name>
    <dbReference type="NCBI Taxonomy" id="2483200"/>
    <lineage>
        <taxon>Eukaryota</taxon>
        <taxon>Sar</taxon>
        <taxon>Stramenopiles</taxon>
        <taxon>Ochrophyta</taxon>
        <taxon>Pelagophyceae</taxon>
        <taxon>Pelagomonadales</taxon>
        <taxon>Pelagomonadaceae</taxon>
        <taxon>Chrysophaeum</taxon>
    </lineage>
</organism>
<name>A0AAD7XLY0_9STRA</name>
<dbReference type="CDD" id="cd00143">
    <property type="entry name" value="PP2Cc"/>
    <property type="match status" value="1"/>
</dbReference>
<dbReference type="SUPFAM" id="SSF81606">
    <property type="entry name" value="PP2C-like"/>
    <property type="match status" value="1"/>
</dbReference>
<evidence type="ECO:0000313" key="3">
    <source>
        <dbReference type="Proteomes" id="UP001230188"/>
    </source>
</evidence>
<dbReference type="SMART" id="SM00332">
    <property type="entry name" value="PP2Cc"/>
    <property type="match status" value="1"/>
</dbReference>
<sequence length="460" mass="49811">MSFAVANTSAVETPRSAADGFKGLKESYEDRVASVFLEGVGYAWGLFDGHGGAAAADYVREFLFHQLGEAAKGRVENFAQVLERVRTDLKRERVAATRGDRVRLTPERRSVLERLEAAASEVETRLADLNAYSYAPPETLVRVRAALEARRPWLDAASLARGGGPRAVDALRDVLAREREGHRRVEECEAEAAKTAAVVIADDAWKEAARDAFLRCDLDFLDLADRKGLDDGTCALVAVLAPASKQGRHKLVVANAGDSRALLLRGTRVVRASTDHKPDVERRRVEKAGGYVVDVGGVKRVTSASGVGFGVDRSKKSLYLSVARAIGDRQLKKPSPVVVATPDVKIFALTPDDSVLVLVCDGITDALQDDAIIHAAIAQDDPEDAARTIVRDAFSKGAADNLTALVVRFPWSPPHPVLLQNWEAARRPPHLLDVGEDTPPGGPLLLRKKTNKKPTIDMFA</sequence>
<feature type="domain" description="PPM-type phosphatase" evidence="1">
    <location>
        <begin position="15"/>
        <end position="409"/>
    </location>
</feature>